<dbReference type="EMBL" id="ATFE01000013">
    <property type="protein sequence ID" value="EPF28156.1"/>
    <property type="molecule type" value="Genomic_DNA"/>
</dbReference>
<gene>
    <name evidence="10" type="primary">miaA</name>
    <name evidence="14" type="ORF">HMPREF9195_01847</name>
</gene>
<dbReference type="HAMAP" id="MF_00185">
    <property type="entry name" value="IPP_trans"/>
    <property type="match status" value="1"/>
</dbReference>
<dbReference type="InterPro" id="IPR027417">
    <property type="entry name" value="P-loop_NTPase"/>
</dbReference>
<comment type="caution">
    <text evidence="14">The sequence shown here is derived from an EMBL/GenBank/DDBJ whole genome shotgun (WGS) entry which is preliminary data.</text>
</comment>
<dbReference type="InterPro" id="IPR018022">
    <property type="entry name" value="IPT"/>
</dbReference>
<dbReference type="PANTHER" id="PTHR11088:SF60">
    <property type="entry name" value="TRNA DIMETHYLALLYLTRANSFERASE"/>
    <property type="match status" value="1"/>
</dbReference>
<comment type="caution">
    <text evidence="10">Lacks conserved residue(s) required for the propagation of feature annotation.</text>
</comment>
<protein>
    <recommendedName>
        <fullName evidence="10">tRNA dimethylallyltransferase</fullName>
        <ecNumber evidence="10">2.5.1.75</ecNumber>
    </recommendedName>
    <alternativeName>
        <fullName evidence="10">Dimethylallyl diphosphate:tRNA dimethylallyltransferase</fullName>
        <shortName evidence="10">DMAPP:tRNA dimethylallyltransferase</shortName>
        <shortName evidence="10">DMATase</shortName>
    </alternativeName>
    <alternativeName>
        <fullName evidence="10">Isopentenyl-diphosphate:tRNA isopentenyltransferase</fullName>
        <shortName evidence="10">IPP transferase</shortName>
        <shortName evidence="10">IPPT</shortName>
        <shortName evidence="10">IPTase</shortName>
    </alternativeName>
</protein>
<proteinExistence type="inferred from homology"/>
<dbReference type="RefSeq" id="WP_016523780.1">
    <property type="nucleotide sequence ID" value="NZ_KE332517.1"/>
</dbReference>
<feature type="binding site" evidence="10">
    <location>
        <begin position="16"/>
        <end position="21"/>
    </location>
    <ligand>
        <name>substrate</name>
    </ligand>
</feature>
<evidence type="ECO:0000256" key="3">
    <source>
        <dbReference type="ARBA" id="ARBA00005842"/>
    </source>
</evidence>
<comment type="subunit">
    <text evidence="10">Monomer.</text>
</comment>
<dbReference type="Gene3D" id="3.40.50.300">
    <property type="entry name" value="P-loop containing nucleotide triphosphate hydrolases"/>
    <property type="match status" value="1"/>
</dbReference>
<keyword evidence="8 10" id="KW-0460">Magnesium</keyword>
<dbReference type="GO" id="GO:0005524">
    <property type="term" value="F:ATP binding"/>
    <property type="evidence" value="ECO:0007669"/>
    <property type="project" value="UniProtKB-UniRule"/>
</dbReference>
<feature type="binding site" evidence="10">
    <location>
        <begin position="14"/>
        <end position="21"/>
    </location>
    <ligand>
        <name>ATP</name>
        <dbReference type="ChEBI" id="CHEBI:30616"/>
    </ligand>
</feature>
<evidence type="ECO:0000256" key="5">
    <source>
        <dbReference type="ARBA" id="ARBA00022694"/>
    </source>
</evidence>
<evidence type="ECO:0000256" key="10">
    <source>
        <dbReference type="HAMAP-Rule" id="MF_00185"/>
    </source>
</evidence>
<feature type="site" description="Interaction with substrate tRNA" evidence="10">
    <location>
        <position position="109"/>
    </location>
</feature>
<keyword evidence="4 10" id="KW-0808">Transferase</keyword>
<evidence type="ECO:0000313" key="14">
    <source>
        <dbReference type="EMBL" id="EPF28156.1"/>
    </source>
</evidence>
<accession>A0AA87TFY9</accession>
<evidence type="ECO:0000256" key="6">
    <source>
        <dbReference type="ARBA" id="ARBA00022741"/>
    </source>
</evidence>
<dbReference type="Pfam" id="PF01715">
    <property type="entry name" value="IPPT"/>
    <property type="match status" value="1"/>
</dbReference>
<evidence type="ECO:0000256" key="8">
    <source>
        <dbReference type="ARBA" id="ARBA00022842"/>
    </source>
</evidence>
<evidence type="ECO:0000313" key="15">
    <source>
        <dbReference type="Proteomes" id="UP000014634"/>
    </source>
</evidence>
<evidence type="ECO:0000256" key="11">
    <source>
        <dbReference type="RuleBase" id="RU003783"/>
    </source>
</evidence>
<keyword evidence="5 10" id="KW-0819">tRNA processing</keyword>
<dbReference type="Proteomes" id="UP000014634">
    <property type="component" value="Unassembled WGS sequence"/>
</dbReference>
<organism evidence="14 15">
    <name type="scientific">Treponema medium ATCC 700293</name>
    <dbReference type="NCBI Taxonomy" id="1125700"/>
    <lineage>
        <taxon>Bacteria</taxon>
        <taxon>Pseudomonadati</taxon>
        <taxon>Spirochaetota</taxon>
        <taxon>Spirochaetia</taxon>
        <taxon>Spirochaetales</taxon>
        <taxon>Treponemataceae</taxon>
        <taxon>Treponema</taxon>
    </lineage>
</organism>
<evidence type="ECO:0000256" key="4">
    <source>
        <dbReference type="ARBA" id="ARBA00022679"/>
    </source>
</evidence>
<dbReference type="GO" id="GO:0006400">
    <property type="term" value="P:tRNA modification"/>
    <property type="evidence" value="ECO:0007669"/>
    <property type="project" value="TreeGrafter"/>
</dbReference>
<dbReference type="SUPFAM" id="SSF52540">
    <property type="entry name" value="P-loop containing nucleoside triphosphate hydrolases"/>
    <property type="match status" value="2"/>
</dbReference>
<keyword evidence="6 10" id="KW-0547">Nucleotide-binding</keyword>
<evidence type="ECO:0000256" key="1">
    <source>
        <dbReference type="ARBA" id="ARBA00001946"/>
    </source>
</evidence>
<comment type="catalytic activity">
    <reaction evidence="9 10 11">
        <text>adenosine(37) in tRNA + dimethylallyl diphosphate = N(6)-dimethylallyladenosine(37) in tRNA + diphosphate</text>
        <dbReference type="Rhea" id="RHEA:26482"/>
        <dbReference type="Rhea" id="RHEA-COMP:10162"/>
        <dbReference type="Rhea" id="RHEA-COMP:10375"/>
        <dbReference type="ChEBI" id="CHEBI:33019"/>
        <dbReference type="ChEBI" id="CHEBI:57623"/>
        <dbReference type="ChEBI" id="CHEBI:74411"/>
        <dbReference type="ChEBI" id="CHEBI:74415"/>
        <dbReference type="EC" id="2.5.1.75"/>
    </reaction>
</comment>
<dbReference type="PANTHER" id="PTHR11088">
    <property type="entry name" value="TRNA DIMETHYLALLYLTRANSFERASE"/>
    <property type="match status" value="1"/>
</dbReference>
<name>A0AA87TFY9_TREMD</name>
<dbReference type="GO" id="GO:0052381">
    <property type="term" value="F:tRNA dimethylallyltransferase activity"/>
    <property type="evidence" value="ECO:0007669"/>
    <property type="project" value="UniProtKB-UniRule"/>
</dbReference>
<dbReference type="Gene3D" id="1.10.20.140">
    <property type="match status" value="1"/>
</dbReference>
<keyword evidence="7 10" id="KW-0067">ATP-binding</keyword>
<evidence type="ECO:0000256" key="13">
    <source>
        <dbReference type="RuleBase" id="RU003785"/>
    </source>
</evidence>
<dbReference type="EC" id="2.5.1.75" evidence="10"/>
<evidence type="ECO:0000256" key="7">
    <source>
        <dbReference type="ARBA" id="ARBA00022840"/>
    </source>
</evidence>
<sequence length="329" mass="36591">MISTPTIPVAVIFGATACGKTALAAHLFTSPVNSIKAEIISADSVQVYRGMPIGSAQPPQELLDTLPHHLIGICDPSEEFSVADFVRSADALCKDIASRGKLPVVLGGTAFYIKHFMYGMPVTPQADPVLRAQLQERMQRVGAAAMHAELASFDPASAAKIHIHDEYRILRAHEVYCASGRPLSSFELSYRYREGFRFCPICLDRPRDELYRRIEARVDEMFAQGLQQEIAQLVSQGCTAEYPAMKAIGYREFFELSPDAPAAAPLDAVKDLIKRNSKRYAKRQQTFFQSFPNVHRIDMTDPQSEQQVVEILHQGMSQKLVTFSTSPRV</sequence>
<evidence type="ECO:0000256" key="9">
    <source>
        <dbReference type="ARBA" id="ARBA00049563"/>
    </source>
</evidence>
<comment type="similarity">
    <text evidence="3 10 13">Belongs to the IPP transferase family.</text>
</comment>
<comment type="function">
    <text evidence="2 10 12">Catalyzes the transfer of a dimethylallyl group onto the adenine at position 37 in tRNAs that read codons beginning with uridine, leading to the formation of N6-(dimethylallyl)adenosine (i(6)A).</text>
</comment>
<dbReference type="InterPro" id="IPR039657">
    <property type="entry name" value="Dimethylallyltransferase"/>
</dbReference>
<feature type="site" description="Interaction with substrate tRNA" evidence="10">
    <location>
        <position position="131"/>
    </location>
</feature>
<dbReference type="NCBIfam" id="TIGR00174">
    <property type="entry name" value="miaA"/>
    <property type="match status" value="1"/>
</dbReference>
<evidence type="ECO:0000256" key="12">
    <source>
        <dbReference type="RuleBase" id="RU003784"/>
    </source>
</evidence>
<evidence type="ECO:0000256" key="2">
    <source>
        <dbReference type="ARBA" id="ARBA00003213"/>
    </source>
</evidence>
<reference evidence="14 15" key="1">
    <citation type="submission" date="2013-04" db="EMBL/GenBank/DDBJ databases">
        <title>The Genome Sequence of Treponema medium ATCC 700293.</title>
        <authorList>
            <consortium name="The Broad Institute Genomics Platform"/>
            <person name="Earl A."/>
            <person name="Ward D."/>
            <person name="Feldgarden M."/>
            <person name="Gevers D."/>
            <person name="Leonetti C."/>
            <person name="Blanton J.M."/>
            <person name="Dewhirst F.E."/>
            <person name="Izard J."/>
            <person name="Walker B."/>
            <person name="Young S."/>
            <person name="Zeng Q."/>
            <person name="Gargeya S."/>
            <person name="Fitzgerald M."/>
            <person name="Haas B."/>
            <person name="Abouelleil A."/>
            <person name="Allen A.W."/>
            <person name="Alvarado L."/>
            <person name="Arachchi H.M."/>
            <person name="Berlin A.M."/>
            <person name="Chapman S.B."/>
            <person name="Gainer-Dewar J."/>
            <person name="Goldberg J."/>
            <person name="Griggs A."/>
            <person name="Gujja S."/>
            <person name="Hansen M."/>
            <person name="Howarth C."/>
            <person name="Imamovic A."/>
            <person name="Ireland A."/>
            <person name="Larimer J."/>
            <person name="McCowan C."/>
            <person name="Murphy C."/>
            <person name="Pearson M."/>
            <person name="Poon T.W."/>
            <person name="Priest M."/>
            <person name="Roberts A."/>
            <person name="Saif S."/>
            <person name="Shea T."/>
            <person name="Sisk P."/>
            <person name="Sykes S."/>
            <person name="Wortman J."/>
            <person name="Nusbaum C."/>
            <person name="Birren B."/>
        </authorList>
    </citation>
    <scope>NUCLEOTIDE SEQUENCE [LARGE SCALE GENOMIC DNA]</scope>
    <source>
        <strain evidence="14 15">ATCC 700293</strain>
    </source>
</reference>
<dbReference type="AlphaFoldDB" id="A0AA87TFY9"/>
<feature type="region of interest" description="Interaction with substrate tRNA" evidence="10">
    <location>
        <begin position="43"/>
        <end position="46"/>
    </location>
</feature>
<comment type="cofactor">
    <cofactor evidence="1 10">
        <name>Mg(2+)</name>
        <dbReference type="ChEBI" id="CHEBI:18420"/>
    </cofactor>
</comment>